<dbReference type="EMBL" id="HBUF01093143">
    <property type="protein sequence ID" value="CAG6636165.1"/>
    <property type="molecule type" value="Transcribed_RNA"/>
</dbReference>
<evidence type="ECO:0000256" key="1">
    <source>
        <dbReference type="SAM" id="Phobius"/>
    </source>
</evidence>
<protein>
    <submittedName>
        <fullName evidence="2">Uncharacterized protein</fullName>
    </submittedName>
</protein>
<keyword evidence="1" id="KW-0812">Transmembrane</keyword>
<name>A0A8D8YT34_9HEMI</name>
<reference evidence="2" key="1">
    <citation type="submission" date="2021-05" db="EMBL/GenBank/DDBJ databases">
        <authorList>
            <person name="Alioto T."/>
            <person name="Alioto T."/>
            <person name="Gomez Garrido J."/>
        </authorList>
    </citation>
    <scope>NUCLEOTIDE SEQUENCE</scope>
</reference>
<dbReference type="EMBL" id="HBUF01391111">
    <property type="protein sequence ID" value="CAG6733912.1"/>
    <property type="molecule type" value="Transcribed_RNA"/>
</dbReference>
<organism evidence="2">
    <name type="scientific">Cacopsylla melanoneura</name>
    <dbReference type="NCBI Taxonomy" id="428564"/>
    <lineage>
        <taxon>Eukaryota</taxon>
        <taxon>Metazoa</taxon>
        <taxon>Ecdysozoa</taxon>
        <taxon>Arthropoda</taxon>
        <taxon>Hexapoda</taxon>
        <taxon>Insecta</taxon>
        <taxon>Pterygota</taxon>
        <taxon>Neoptera</taxon>
        <taxon>Paraneoptera</taxon>
        <taxon>Hemiptera</taxon>
        <taxon>Sternorrhyncha</taxon>
        <taxon>Psylloidea</taxon>
        <taxon>Psyllidae</taxon>
        <taxon>Psyllinae</taxon>
        <taxon>Cacopsylla</taxon>
    </lineage>
</organism>
<accession>A0A8D8YT34</accession>
<proteinExistence type="predicted"/>
<dbReference type="AlphaFoldDB" id="A0A8D8YT34"/>
<keyword evidence="1" id="KW-0472">Membrane</keyword>
<dbReference type="EMBL" id="HBUF01391110">
    <property type="protein sequence ID" value="CAG6733909.1"/>
    <property type="molecule type" value="Transcribed_RNA"/>
</dbReference>
<sequence>MGLNISPSTMGLNVSRTMGRNISPSPILVYFAWFPMFGKVQSFLLVLDLLSPVILVEVLGEPPLLQTLLLLVQIHLMIILLILAVIVFAIILIVSSPLGMFIVRGFRPFHFLMIGVHVLLSSVQEQLIR</sequence>
<evidence type="ECO:0000313" key="2">
    <source>
        <dbReference type="EMBL" id="CAG6733912.1"/>
    </source>
</evidence>
<dbReference type="EMBL" id="HBUF01093145">
    <property type="protein sequence ID" value="CAG6636177.1"/>
    <property type="molecule type" value="Transcribed_RNA"/>
</dbReference>
<dbReference type="EMBL" id="HBUF01093146">
    <property type="protein sequence ID" value="CAG6636183.1"/>
    <property type="molecule type" value="Transcribed_RNA"/>
</dbReference>
<keyword evidence="1" id="KW-1133">Transmembrane helix</keyword>
<dbReference type="EMBL" id="HBUF01391108">
    <property type="protein sequence ID" value="CAG6733903.1"/>
    <property type="molecule type" value="Transcribed_RNA"/>
</dbReference>
<feature type="transmembrane region" description="Helical" evidence="1">
    <location>
        <begin position="67"/>
        <end position="94"/>
    </location>
</feature>
<feature type="transmembrane region" description="Helical" evidence="1">
    <location>
        <begin position="27"/>
        <end position="47"/>
    </location>
</feature>